<gene>
    <name evidence="2" type="ORF">GA0074696_5550</name>
</gene>
<dbReference type="EMBL" id="LT607410">
    <property type="protein sequence ID" value="SCF41555.1"/>
    <property type="molecule type" value="Genomic_DNA"/>
</dbReference>
<dbReference type="CDD" id="cd02142">
    <property type="entry name" value="McbC_SagB-like_oxidoreductase"/>
    <property type="match status" value="1"/>
</dbReference>
<dbReference type="Gene3D" id="3.40.109.10">
    <property type="entry name" value="NADH Oxidase"/>
    <property type="match status" value="2"/>
</dbReference>
<feature type="domain" description="Nitroreductase" evidence="1">
    <location>
        <begin position="96"/>
        <end position="243"/>
    </location>
</feature>
<evidence type="ECO:0000259" key="1">
    <source>
        <dbReference type="Pfam" id="PF00881"/>
    </source>
</evidence>
<dbReference type="PANTHER" id="PTHR43745">
    <property type="entry name" value="NITROREDUCTASE MJ1384-RELATED"/>
    <property type="match status" value="1"/>
</dbReference>
<dbReference type="SUPFAM" id="SSF55469">
    <property type="entry name" value="FMN-dependent nitroreductase-like"/>
    <property type="match status" value="2"/>
</dbReference>
<dbReference type="InterPro" id="IPR052544">
    <property type="entry name" value="Bacteriocin_Proc_Enz"/>
</dbReference>
<dbReference type="PANTHER" id="PTHR43745:SF2">
    <property type="entry name" value="NITROREDUCTASE MJ1384-RELATED"/>
    <property type="match status" value="1"/>
</dbReference>
<dbReference type="GO" id="GO:0016491">
    <property type="term" value="F:oxidoreductase activity"/>
    <property type="evidence" value="ECO:0007669"/>
    <property type="project" value="InterPro"/>
</dbReference>
<dbReference type="RefSeq" id="WP_088963757.1">
    <property type="nucleotide sequence ID" value="NZ_LT607410.1"/>
</dbReference>
<organism evidence="2 3">
    <name type="scientific">Micromonospora purpureochromogenes</name>
    <dbReference type="NCBI Taxonomy" id="47872"/>
    <lineage>
        <taxon>Bacteria</taxon>
        <taxon>Bacillati</taxon>
        <taxon>Actinomycetota</taxon>
        <taxon>Actinomycetes</taxon>
        <taxon>Micromonosporales</taxon>
        <taxon>Micromonosporaceae</taxon>
        <taxon>Micromonospora</taxon>
    </lineage>
</organism>
<dbReference type="InterPro" id="IPR029479">
    <property type="entry name" value="Nitroreductase"/>
</dbReference>
<evidence type="ECO:0000313" key="2">
    <source>
        <dbReference type="EMBL" id="SCF41555.1"/>
    </source>
</evidence>
<reference evidence="2 3" key="1">
    <citation type="submission" date="2016-06" db="EMBL/GenBank/DDBJ databases">
        <authorList>
            <person name="Kjaerup R.B."/>
            <person name="Dalgaard T.S."/>
            <person name="Juul-Madsen H.R."/>
        </authorList>
    </citation>
    <scope>NUCLEOTIDE SEQUENCE [LARGE SCALE GENOMIC DNA]</scope>
    <source>
        <strain evidence="2 3">DSM 43821</strain>
    </source>
</reference>
<dbReference type="NCBIfam" id="TIGR03605">
    <property type="entry name" value="antibiot_sagB"/>
    <property type="match status" value="1"/>
</dbReference>
<proteinExistence type="predicted"/>
<protein>
    <submittedName>
        <fullName evidence="2">SagB-type dehydrogenase domain-containing protein</fullName>
    </submittedName>
</protein>
<sequence>MRTGEVTRLYHHQTNQCRGGRPPGVPGFVPMDPSNRPQPFKRHLGAPVHPLPRDLPPTGAPAAVTLSGRVPPSDPTIDAVLLARLLFYSAGVTRTAGDDLWFRAAASAGNLHPLEVYAVAGEVAGLDAGLYHFAPEVFGLEALVAGDHRRALADATADPDVAASPLALVVTGLPWRTAWKYAERGWRHVYWDAGTMLANLLAVAEGHGLPVRVRLGFVDAAVSRLLGVDGVTEFPVAVVTCGRPTATAAAEPVELPPPQFPPTPLSPAPVDFPLVIRVQQAGELTTDDDVTGWRAAAVAGLPRATDTVDAPVAAGSEPIESVILRRGSTRRMRRQVAPAELLHWAMAAATRAVPADAIPTGTTLLSHEVAVHAVHGTEPGLYQQVDGPPQLRRPAPEPEVRTLSQGLCVDQPLGGDSAYTDFACADLDLVLDGYGERGYRVAQFEAGVAAGRLQLAAFTLGHGGTGLTFCDQDVSDAFDTRAACMLAIAIGLPAYRPKPGGPPGRPRRLTR</sequence>
<dbReference type="InterPro" id="IPR000415">
    <property type="entry name" value="Nitroreductase-like"/>
</dbReference>
<name>A0A1C5A8M3_9ACTN</name>
<dbReference type="Proteomes" id="UP000198228">
    <property type="component" value="Chromosome I"/>
</dbReference>
<dbReference type="InterPro" id="IPR020051">
    <property type="entry name" value="SagB-type_dehydrogenase"/>
</dbReference>
<accession>A0A1C5A8M3</accession>
<dbReference type="Pfam" id="PF00881">
    <property type="entry name" value="Nitroreductase"/>
    <property type="match status" value="1"/>
</dbReference>
<evidence type="ECO:0000313" key="3">
    <source>
        <dbReference type="Proteomes" id="UP000198228"/>
    </source>
</evidence>
<dbReference type="AlphaFoldDB" id="A0A1C5A8M3"/>